<reference evidence="2 3" key="1">
    <citation type="submission" date="2014-11" db="EMBL/GenBank/DDBJ databases">
        <title>Genomics and ecophysiology of heterotrophic nitrogen fixing bacteria isolated from estuarine surface water.</title>
        <authorList>
            <person name="Bentzon-Tilia M."/>
            <person name="Severin I."/>
            <person name="Hansen L.H."/>
            <person name="Riemann L."/>
        </authorList>
    </citation>
    <scope>NUCLEOTIDE SEQUENCE [LARGE SCALE GENOMIC DNA]</scope>
    <source>
        <strain evidence="2 3">BAL361</strain>
    </source>
</reference>
<evidence type="ECO:0000256" key="1">
    <source>
        <dbReference type="SAM" id="SignalP"/>
    </source>
</evidence>
<dbReference type="Proteomes" id="UP000032439">
    <property type="component" value="Unassembled WGS sequence"/>
</dbReference>
<dbReference type="EMBL" id="JXXD01000127">
    <property type="protein sequence ID" value="KIZ35336.1"/>
    <property type="molecule type" value="Genomic_DNA"/>
</dbReference>
<dbReference type="PANTHER" id="PTHR38834:SF3">
    <property type="entry name" value="SOLUTE-BINDING PROTEIN FAMILY 3_N-TERMINAL DOMAIN-CONTAINING PROTEIN"/>
    <property type="match status" value="1"/>
</dbReference>
<keyword evidence="1" id="KW-0732">Signal</keyword>
<organism evidence="2 3">
    <name type="scientific">Stutzerimonas stutzeri</name>
    <name type="common">Pseudomonas stutzeri</name>
    <dbReference type="NCBI Taxonomy" id="316"/>
    <lineage>
        <taxon>Bacteria</taxon>
        <taxon>Pseudomonadati</taxon>
        <taxon>Pseudomonadota</taxon>
        <taxon>Gammaproteobacteria</taxon>
        <taxon>Pseudomonadales</taxon>
        <taxon>Pseudomonadaceae</taxon>
        <taxon>Stutzerimonas</taxon>
    </lineage>
</organism>
<dbReference type="AlphaFoldDB" id="A0A0D7E485"/>
<dbReference type="Gene3D" id="3.40.190.10">
    <property type="entry name" value="Periplasmic binding protein-like II"/>
    <property type="match status" value="2"/>
</dbReference>
<evidence type="ECO:0000313" key="3">
    <source>
        <dbReference type="Proteomes" id="UP000032439"/>
    </source>
</evidence>
<feature type="chain" id="PRO_5002319223" evidence="1">
    <location>
        <begin position="23"/>
        <end position="243"/>
    </location>
</feature>
<sequence length="243" mass="27338">MMHPFAWTAFFLALLGTTTANAGPLRVVTEDTAYSYLENGKVAGTASRVVEATLQRAGLNDYQVSLYPWARAYDMALREPGVLIYLIARTSEREALFRWVGEIMRIDYHFYKLSERDDIRVPDLEAAKAYRIGVMRDDVRHQYLQANGFSKIVVSAHNSDNFKRLVNGQVDLVPMPEHDMLALCAEAGVDPATVEKVFSPHTSTQLYMAYSRQTDDDTVLRTQAAFEHLQAEGEVARIMAGQP</sequence>
<gene>
    <name evidence="2" type="ORF">LO50_13795</name>
</gene>
<name>A0A0D7E485_STUST</name>
<feature type="signal peptide" evidence="1">
    <location>
        <begin position="1"/>
        <end position="22"/>
    </location>
</feature>
<dbReference type="PANTHER" id="PTHR38834">
    <property type="entry name" value="PERIPLASMIC SUBSTRATE BINDING PROTEIN FAMILY 3"/>
    <property type="match status" value="1"/>
</dbReference>
<accession>A0A0D7E485</accession>
<evidence type="ECO:0000313" key="2">
    <source>
        <dbReference type="EMBL" id="KIZ35336.1"/>
    </source>
</evidence>
<dbReference type="SUPFAM" id="SSF53850">
    <property type="entry name" value="Periplasmic binding protein-like II"/>
    <property type="match status" value="1"/>
</dbReference>
<dbReference type="RefSeq" id="WP_014821887.1">
    <property type="nucleotide sequence ID" value="NZ_JXXD01000127.1"/>
</dbReference>
<dbReference type="PATRIC" id="fig|316.110.peg.586"/>
<comment type="caution">
    <text evidence="2">The sequence shown here is derived from an EMBL/GenBank/DDBJ whole genome shotgun (WGS) entry which is preliminary data.</text>
</comment>
<protein>
    <submittedName>
        <fullName evidence="2">ABC transporter substrate-binding protein</fullName>
    </submittedName>
</protein>
<proteinExistence type="predicted"/>